<sequence>MSKIGFINANIFDGVHNTIHSDAWLVVDDQSGRIIQVGSGQMPTVDQAVDVNGKYIMPGLINAHTHITDDPATSDGGVSKALPETVVDAIHFLQQLLKSGCTYIRQCGSTYGVDVQLNELIHKGKIKHVPSIMASGRAFTMTGGHGDYQNGGYIVDSEDEMRKKVRENFKRGAQCVKLMAGGGVMSPGDAMDEAQLSVEDMKVAIHEAHNKHTIVAAHAEANPAIQNSIDAGVDSIEHGFYVTEKQVEQIKERGIYLVPTVVAAWSVVTYGAEDLPAWEYDKMNAAIDNLYANIHMAYKRGVKMALGTDAGTPYNNFETTTPKEIELLVTKEGFTNFDALHTSYHSAELMGIDSDYGSIEDGKVADFIILDDNPLTDVRAVQQSDKSVYKNGVKEY</sequence>
<dbReference type="Pfam" id="PF01979">
    <property type="entry name" value="Amidohydro_1"/>
    <property type="match status" value="1"/>
</dbReference>
<proteinExistence type="predicted"/>
<accession>A0A976RSU7</accession>
<dbReference type="InterPro" id="IPR011059">
    <property type="entry name" value="Metal-dep_hydrolase_composite"/>
</dbReference>
<keyword evidence="3" id="KW-1185">Reference proteome</keyword>
<dbReference type="SUPFAM" id="SSF51338">
    <property type="entry name" value="Composite domain of metallo-dependent hydrolases"/>
    <property type="match status" value="2"/>
</dbReference>
<dbReference type="CDD" id="cd01299">
    <property type="entry name" value="Met_dep_hydrolase_A"/>
    <property type="match status" value="1"/>
</dbReference>
<dbReference type="Gene3D" id="2.30.40.10">
    <property type="entry name" value="Urease, subunit C, domain 1"/>
    <property type="match status" value="1"/>
</dbReference>
<name>A0A976RSU7_9LACO</name>
<dbReference type="InterPro" id="IPR032466">
    <property type="entry name" value="Metal_Hydrolase"/>
</dbReference>
<evidence type="ECO:0000313" key="2">
    <source>
        <dbReference type="EMBL" id="UQS87275.1"/>
    </source>
</evidence>
<dbReference type="AlphaFoldDB" id="A0A976RSU7"/>
<evidence type="ECO:0000259" key="1">
    <source>
        <dbReference type="Pfam" id="PF01979"/>
    </source>
</evidence>
<dbReference type="PANTHER" id="PTHR43135:SF3">
    <property type="entry name" value="ALPHA-D-RIBOSE 1-METHYLPHOSPHONATE 5-TRIPHOSPHATE DIPHOSPHATASE"/>
    <property type="match status" value="1"/>
</dbReference>
<dbReference type="KEGG" id="lbe:MOO44_03720"/>
<dbReference type="InterPro" id="IPR006680">
    <property type="entry name" value="Amidohydro-rel"/>
</dbReference>
<dbReference type="PANTHER" id="PTHR43135">
    <property type="entry name" value="ALPHA-D-RIBOSE 1-METHYLPHOSPHONATE 5-TRIPHOSPHATE DIPHOSPHATASE"/>
    <property type="match status" value="1"/>
</dbReference>
<dbReference type="Gene3D" id="3.20.20.140">
    <property type="entry name" value="Metal-dependent hydrolases"/>
    <property type="match status" value="1"/>
</dbReference>
<dbReference type="RefSeq" id="WP_260117077.1">
    <property type="nucleotide sequence ID" value="NZ_CP093361.1"/>
</dbReference>
<dbReference type="EMBL" id="CP093361">
    <property type="protein sequence ID" value="UQS87275.1"/>
    <property type="molecule type" value="Genomic_DNA"/>
</dbReference>
<dbReference type="InterPro" id="IPR057744">
    <property type="entry name" value="OTAase-like"/>
</dbReference>
<protein>
    <submittedName>
        <fullName evidence="2">Amidohydrolase family protein</fullName>
    </submittedName>
</protein>
<gene>
    <name evidence="2" type="ORF">MOO44_03720</name>
</gene>
<dbReference type="GO" id="GO:0016810">
    <property type="term" value="F:hydrolase activity, acting on carbon-nitrogen (but not peptide) bonds"/>
    <property type="evidence" value="ECO:0007669"/>
    <property type="project" value="InterPro"/>
</dbReference>
<reference evidence="2" key="1">
    <citation type="journal article" date="2022" name="Int. J. Syst. Evol. Microbiol.">
        <title>Apilactobacillus apisilvae sp. nov., Nicolia spurrieriana gen. nov. sp. nov., Bombilactobacillus folatiphilus sp. nov. and Bombilactobacillus thymidiniphilus sp. nov., four new lactic acid bacterial isolates from stingless bees Tetragonula carbonaria and Austroplebeia australis.</title>
        <authorList>
            <person name="Oliphant S.A."/>
            <person name="Watson-Haigh N.S."/>
            <person name="Sumby K.M."/>
            <person name="Gardner J."/>
            <person name="Groom S."/>
            <person name="Jiranek V."/>
        </authorList>
    </citation>
    <scope>NUCLEOTIDE SEQUENCE</scope>
    <source>
        <strain evidence="2">SGEP1_A5</strain>
    </source>
</reference>
<evidence type="ECO:0000313" key="3">
    <source>
        <dbReference type="Proteomes" id="UP000831181"/>
    </source>
</evidence>
<dbReference type="SUPFAM" id="SSF51556">
    <property type="entry name" value="Metallo-dependent hydrolases"/>
    <property type="match status" value="1"/>
</dbReference>
<dbReference type="Proteomes" id="UP000831181">
    <property type="component" value="Chromosome"/>
</dbReference>
<feature type="domain" description="Amidohydrolase-related" evidence="1">
    <location>
        <begin position="55"/>
        <end position="392"/>
    </location>
</feature>
<organism evidence="2 3">
    <name type="scientific">Nicoliella spurrieriana</name>
    <dbReference type="NCBI Taxonomy" id="2925830"/>
    <lineage>
        <taxon>Bacteria</taxon>
        <taxon>Bacillati</taxon>
        <taxon>Bacillota</taxon>
        <taxon>Bacilli</taxon>
        <taxon>Lactobacillales</taxon>
        <taxon>Lactobacillaceae</taxon>
        <taxon>Nicoliella</taxon>
    </lineage>
</organism>
<dbReference type="InterPro" id="IPR051781">
    <property type="entry name" value="Metallo-dep_Hydrolase"/>
</dbReference>